<protein>
    <submittedName>
        <fullName evidence="1">CG31142</fullName>
    </submittedName>
</protein>
<name>A0A0M4F6Q0_DROBS</name>
<gene>
    <name evidence="1" type="ORF">Dbus_chr3Rg2170</name>
</gene>
<dbReference type="OMA" id="FQTSFDQ"/>
<dbReference type="OrthoDB" id="20086at2759"/>
<evidence type="ECO:0000313" key="2">
    <source>
        <dbReference type="Proteomes" id="UP000494163"/>
    </source>
</evidence>
<evidence type="ECO:0000313" key="1">
    <source>
        <dbReference type="EMBL" id="ALC47420.1"/>
    </source>
</evidence>
<dbReference type="AlphaFoldDB" id="A0A0M4F6Q0"/>
<accession>A0A0M4F6Q0</accession>
<dbReference type="EMBL" id="CP012526">
    <property type="protein sequence ID" value="ALC47420.1"/>
    <property type="molecule type" value="Genomic_DNA"/>
</dbReference>
<reference evidence="1 2" key="1">
    <citation type="submission" date="2015-08" db="EMBL/GenBank/DDBJ databases">
        <title>Ancestral chromatin configuration constrains chromatin evolution on differentiating sex chromosomes in Drosophila.</title>
        <authorList>
            <person name="Zhou Q."/>
            <person name="Bachtrog D."/>
        </authorList>
    </citation>
    <scope>NUCLEOTIDE SEQUENCE [LARGE SCALE GENOMIC DNA]</scope>
    <source>
        <tissue evidence="1">Whole larvae</tissue>
    </source>
</reference>
<dbReference type="Proteomes" id="UP000494163">
    <property type="component" value="Chromosome 3R"/>
</dbReference>
<dbReference type="STRING" id="30019.A0A0M4F6Q0"/>
<feature type="non-terminal residue" evidence="1">
    <location>
        <position position="143"/>
    </location>
</feature>
<keyword evidence="2" id="KW-1185">Reference proteome</keyword>
<proteinExistence type="predicted"/>
<sequence length="143" mass="16053">MSQACSSDDESDFKAVSKANRRKITKKVAKISYADGVADGQKRVFQPSFDLGYRDGIKTGIGLTKHRAFFDTLATSQIKDDVLIKERVVYEELQIDKATAEHHQKRLELLNESLTTVSEKQKAYVDEILGDFSQKLPTATNLL</sequence>
<organism evidence="1 2">
    <name type="scientific">Drosophila busckii</name>
    <name type="common">Fruit fly</name>
    <dbReference type="NCBI Taxonomy" id="30019"/>
    <lineage>
        <taxon>Eukaryota</taxon>
        <taxon>Metazoa</taxon>
        <taxon>Ecdysozoa</taxon>
        <taxon>Arthropoda</taxon>
        <taxon>Hexapoda</taxon>
        <taxon>Insecta</taxon>
        <taxon>Pterygota</taxon>
        <taxon>Neoptera</taxon>
        <taxon>Endopterygota</taxon>
        <taxon>Diptera</taxon>
        <taxon>Brachycera</taxon>
        <taxon>Muscomorpha</taxon>
        <taxon>Ephydroidea</taxon>
        <taxon>Drosophilidae</taxon>
        <taxon>Drosophila</taxon>
    </lineage>
</organism>